<evidence type="ECO:0000313" key="1">
    <source>
        <dbReference type="EMBL" id="VUZ56382.1"/>
    </source>
</evidence>
<gene>
    <name evidence="1" type="ORF">WMSIL1_LOCUS14005</name>
</gene>
<evidence type="ECO:0000313" key="2">
    <source>
        <dbReference type="Proteomes" id="UP000321570"/>
    </source>
</evidence>
<dbReference type="Proteomes" id="UP000321570">
    <property type="component" value="Unassembled WGS sequence"/>
</dbReference>
<organism evidence="1 2">
    <name type="scientific">Hymenolepis diminuta</name>
    <name type="common">Rat tapeworm</name>
    <dbReference type="NCBI Taxonomy" id="6216"/>
    <lineage>
        <taxon>Eukaryota</taxon>
        <taxon>Metazoa</taxon>
        <taxon>Spiralia</taxon>
        <taxon>Lophotrochozoa</taxon>
        <taxon>Platyhelminthes</taxon>
        <taxon>Cestoda</taxon>
        <taxon>Eucestoda</taxon>
        <taxon>Cyclophyllidea</taxon>
        <taxon>Hymenolepididae</taxon>
        <taxon>Hymenolepis</taxon>
    </lineage>
</organism>
<proteinExistence type="predicted"/>
<dbReference type="EMBL" id="CABIJS010000702">
    <property type="protein sequence ID" value="VUZ56382.1"/>
    <property type="molecule type" value="Genomic_DNA"/>
</dbReference>
<dbReference type="AlphaFoldDB" id="A0A564ZAG7"/>
<reference evidence="1 2" key="1">
    <citation type="submission" date="2019-07" db="EMBL/GenBank/DDBJ databases">
        <authorList>
            <person name="Jastrzebski P J."/>
            <person name="Paukszto L."/>
            <person name="Jastrzebski P J."/>
        </authorList>
    </citation>
    <scope>NUCLEOTIDE SEQUENCE [LARGE SCALE GENOMIC DNA]</scope>
    <source>
        <strain evidence="1 2">WMS-il1</strain>
    </source>
</reference>
<sequence>MEIHVQTKIDTQQPPNQSHFQMEAYIQIQKLIIQPINDYAQWAKILKCNLPEYAEKSREYTLTWWPKLGTLNPQNPEDLVKLRSLMHSIPSPPCLEYGREIITNRAHMHMMQDLTQCFQNNFQI</sequence>
<keyword evidence="2" id="KW-1185">Reference proteome</keyword>
<name>A0A564ZAG7_HYMDI</name>
<accession>A0A564ZAG7</accession>
<protein>
    <submittedName>
        <fullName evidence="1">Uncharacterized protein</fullName>
    </submittedName>
</protein>